<feature type="domain" description="DUF1648" evidence="2">
    <location>
        <begin position="23"/>
        <end position="69"/>
    </location>
</feature>
<protein>
    <recommendedName>
        <fullName evidence="2">DUF1648 domain-containing protein</fullName>
    </recommendedName>
</protein>
<feature type="transmembrane region" description="Helical" evidence="1">
    <location>
        <begin position="115"/>
        <end position="134"/>
    </location>
</feature>
<dbReference type="EMBL" id="CP018145">
    <property type="protein sequence ID" value="ASJ52949.1"/>
    <property type="molecule type" value="Genomic_DNA"/>
</dbReference>
<dbReference type="AlphaFoldDB" id="A0A220MDI6"/>
<keyword evidence="1" id="KW-1133">Transmembrane helix</keyword>
<evidence type="ECO:0000313" key="3">
    <source>
        <dbReference type="EMBL" id="ASJ52949.1"/>
    </source>
</evidence>
<feature type="transmembrane region" description="Helical" evidence="1">
    <location>
        <begin position="140"/>
        <end position="158"/>
    </location>
</feature>
<dbReference type="InterPro" id="IPR012867">
    <property type="entry name" value="DUF1648"/>
</dbReference>
<reference evidence="3 4" key="1">
    <citation type="submission" date="2016-11" db="EMBL/GenBank/DDBJ databases">
        <authorList>
            <person name="Jaros S."/>
            <person name="Januszkiewicz K."/>
            <person name="Wedrychowicz H."/>
        </authorList>
    </citation>
    <scope>NUCLEOTIDE SEQUENCE [LARGE SCALE GENOMIC DNA]</scope>
    <source>
        <strain evidence="3 4">NF2</strain>
    </source>
</reference>
<evidence type="ECO:0000313" key="4">
    <source>
        <dbReference type="Proteomes" id="UP000197781"/>
    </source>
</evidence>
<name>A0A220MDI6_9BACL</name>
<dbReference type="KEGG" id="bfm:BP422_04915"/>
<sequence>MKRPITNIPKTGSEWLWDVVGCLFFVGSLLFLVFAWKKLPDEVPAHYNALGEVDRWGSKWELLLLPGIGVFIVFLMQVLEKHPELHNYPARFSESNAEQFYLHSRKIVNQIKNSCLIIFSLILLESVSIALGWGDGFGKWFLPITIIGMIVLLVTGIVKQRKIQ</sequence>
<organism evidence="3 4">
    <name type="scientific">Brevibacillus formosus</name>
    <dbReference type="NCBI Taxonomy" id="54913"/>
    <lineage>
        <taxon>Bacteria</taxon>
        <taxon>Bacillati</taxon>
        <taxon>Bacillota</taxon>
        <taxon>Bacilli</taxon>
        <taxon>Bacillales</taxon>
        <taxon>Paenibacillaceae</taxon>
        <taxon>Brevibacillus</taxon>
    </lineage>
</organism>
<gene>
    <name evidence="3" type="ORF">BP422_04915</name>
</gene>
<accession>A0A220MDI6</accession>
<evidence type="ECO:0000259" key="2">
    <source>
        <dbReference type="Pfam" id="PF07853"/>
    </source>
</evidence>
<feature type="transmembrane region" description="Helical" evidence="1">
    <location>
        <begin position="62"/>
        <end position="79"/>
    </location>
</feature>
<keyword evidence="1" id="KW-0472">Membrane</keyword>
<keyword evidence="1" id="KW-0812">Transmembrane</keyword>
<feature type="transmembrane region" description="Helical" evidence="1">
    <location>
        <begin position="15"/>
        <end position="36"/>
    </location>
</feature>
<dbReference type="Pfam" id="PF07853">
    <property type="entry name" value="DUF1648"/>
    <property type="match status" value="1"/>
</dbReference>
<proteinExistence type="predicted"/>
<dbReference type="Proteomes" id="UP000197781">
    <property type="component" value="Chromosome"/>
</dbReference>
<dbReference type="RefSeq" id="WP_088906812.1">
    <property type="nucleotide sequence ID" value="NZ_CP018145.1"/>
</dbReference>
<evidence type="ECO:0000256" key="1">
    <source>
        <dbReference type="SAM" id="Phobius"/>
    </source>
</evidence>